<evidence type="ECO:0000313" key="3">
    <source>
        <dbReference type="EMBL" id="PUU77173.1"/>
    </source>
</evidence>
<dbReference type="PANTHER" id="PTHR21405">
    <property type="entry name" value="CDNA SEQUENCE BC021608"/>
    <property type="match status" value="1"/>
</dbReference>
<evidence type="ECO:0000256" key="1">
    <source>
        <dbReference type="ARBA" id="ARBA00006995"/>
    </source>
</evidence>
<dbReference type="GO" id="GO:0006570">
    <property type="term" value="P:tyrosine metabolic process"/>
    <property type="evidence" value="ECO:0007669"/>
    <property type="project" value="TreeGrafter"/>
</dbReference>
<protein>
    <recommendedName>
        <fullName evidence="5">Tetratricopeptide repeat protein 36</fullName>
    </recommendedName>
</protein>
<evidence type="ECO:0008006" key="5">
    <source>
        <dbReference type="Google" id="ProtNLM"/>
    </source>
</evidence>
<dbReference type="Gene3D" id="1.25.40.10">
    <property type="entry name" value="Tetratricopeptide repeat domain"/>
    <property type="match status" value="1"/>
</dbReference>
<organism evidence="3 4">
    <name type="scientific">Tuber borchii</name>
    <name type="common">White truffle</name>
    <dbReference type="NCBI Taxonomy" id="42251"/>
    <lineage>
        <taxon>Eukaryota</taxon>
        <taxon>Fungi</taxon>
        <taxon>Dikarya</taxon>
        <taxon>Ascomycota</taxon>
        <taxon>Pezizomycotina</taxon>
        <taxon>Pezizomycetes</taxon>
        <taxon>Pezizales</taxon>
        <taxon>Tuberaceae</taxon>
        <taxon>Tuber</taxon>
    </lineage>
</organism>
<keyword evidence="4" id="KW-1185">Reference proteome</keyword>
<dbReference type="AlphaFoldDB" id="A0A2T6ZNW9"/>
<dbReference type="STRING" id="42251.A0A2T6ZNW9"/>
<evidence type="ECO:0000256" key="2">
    <source>
        <dbReference type="SAM" id="MobiDB-lite"/>
    </source>
</evidence>
<evidence type="ECO:0000313" key="4">
    <source>
        <dbReference type="Proteomes" id="UP000244722"/>
    </source>
</evidence>
<dbReference type="OrthoDB" id="539634at2759"/>
<gene>
    <name evidence="3" type="ORF">B9Z19DRAFT_987704</name>
</gene>
<dbReference type="InterPro" id="IPR011990">
    <property type="entry name" value="TPR-like_helical_dom_sf"/>
</dbReference>
<dbReference type="PANTHER" id="PTHR21405:SF0">
    <property type="entry name" value="TETRATRICOPEPTIDE REPEAT PROTEIN 36"/>
    <property type="match status" value="1"/>
</dbReference>
<proteinExistence type="inferred from homology"/>
<dbReference type="InterPro" id="IPR038906">
    <property type="entry name" value="TTC36"/>
</dbReference>
<dbReference type="EMBL" id="NESQ01000160">
    <property type="protein sequence ID" value="PUU77173.1"/>
    <property type="molecule type" value="Genomic_DNA"/>
</dbReference>
<reference evidence="3 4" key="1">
    <citation type="submission" date="2017-04" db="EMBL/GenBank/DDBJ databases">
        <title>Draft genome sequence of Tuber borchii Vittad., a whitish edible truffle.</title>
        <authorList>
            <consortium name="DOE Joint Genome Institute"/>
            <person name="Murat C."/>
            <person name="Kuo A."/>
            <person name="Barry K.W."/>
            <person name="Clum A."/>
            <person name="Dockter R.B."/>
            <person name="Fauchery L."/>
            <person name="Iotti M."/>
            <person name="Kohler A."/>
            <person name="Labutti K."/>
            <person name="Lindquist E.A."/>
            <person name="Lipzen A."/>
            <person name="Ohm R.A."/>
            <person name="Wang M."/>
            <person name="Grigoriev I.V."/>
            <person name="Zambonelli A."/>
            <person name="Martin F.M."/>
        </authorList>
    </citation>
    <scope>NUCLEOTIDE SEQUENCE [LARGE SCALE GENOMIC DNA]</scope>
    <source>
        <strain evidence="3 4">Tbo3840</strain>
    </source>
</reference>
<comment type="caution">
    <text evidence="3">The sequence shown here is derived from an EMBL/GenBank/DDBJ whole genome shotgun (WGS) entry which is preliminary data.</text>
</comment>
<comment type="similarity">
    <text evidence="1">Belongs to the TTC36 family.</text>
</comment>
<accession>A0A2T6ZNW9</accession>
<feature type="region of interest" description="Disordered" evidence="2">
    <location>
        <begin position="15"/>
        <end position="42"/>
    </location>
</feature>
<sequence>MSTLTINDSTVLTQLFDPESAPTSASPSIDSSLPSDPHTPPDLLQTLKRTELKAIKLAESSHTSLPESRKLLEELTTAHPTYASAHNNLAQVLRMLSAPANEVLPHLNEAIRLSSPSTPTSPLSPLQAKILSQAYTQRAAIHYSMFKQGGNEDMEVAASRDFFEGGRYGNAIAREMAVRTNPYARLCGAIVREAMKKEYGECL</sequence>
<dbReference type="Proteomes" id="UP000244722">
    <property type="component" value="Unassembled WGS sequence"/>
</dbReference>
<feature type="compositionally biased region" description="Low complexity" evidence="2">
    <location>
        <begin position="20"/>
        <end position="36"/>
    </location>
</feature>
<name>A0A2T6ZNW9_TUBBO</name>